<gene>
    <name evidence="3" type="ORF">NS355_02305</name>
</gene>
<feature type="region of interest" description="Disordered" evidence="1">
    <location>
        <begin position="35"/>
        <end position="62"/>
    </location>
</feature>
<accession>A0A147IYX5</accession>
<reference evidence="3 4" key="1">
    <citation type="journal article" date="2016" name="Front. Microbiol.">
        <title>Genomic Resource of Rice Seed Associated Bacteria.</title>
        <authorList>
            <person name="Midha S."/>
            <person name="Bansal K."/>
            <person name="Sharma S."/>
            <person name="Kumar N."/>
            <person name="Patil P.P."/>
            <person name="Chaudhry V."/>
            <person name="Patil P.B."/>
        </authorList>
    </citation>
    <scope>NUCLEOTIDE SEQUENCE [LARGE SCALE GENOMIC DNA]</scope>
    <source>
        <strain evidence="3 4">NS355</strain>
    </source>
</reference>
<dbReference type="EMBL" id="LDTF01000007">
    <property type="protein sequence ID" value="KTW01040.1"/>
    <property type="molecule type" value="Genomic_DNA"/>
</dbReference>
<evidence type="ECO:0000256" key="2">
    <source>
        <dbReference type="SAM" id="Phobius"/>
    </source>
</evidence>
<proteinExistence type="predicted"/>
<keyword evidence="2" id="KW-0472">Membrane</keyword>
<comment type="caution">
    <text evidence="3">The sequence shown here is derived from an EMBL/GenBank/DDBJ whole genome shotgun (WGS) entry which is preliminary data.</text>
</comment>
<organism evidence="3 4">
    <name type="scientific">Sphingomonas yabuuchiae</name>
    <dbReference type="NCBI Taxonomy" id="172044"/>
    <lineage>
        <taxon>Bacteria</taxon>
        <taxon>Pseudomonadati</taxon>
        <taxon>Pseudomonadota</taxon>
        <taxon>Alphaproteobacteria</taxon>
        <taxon>Sphingomonadales</taxon>
        <taxon>Sphingomonadaceae</taxon>
        <taxon>Sphingomonas</taxon>
    </lineage>
</organism>
<evidence type="ECO:0000256" key="1">
    <source>
        <dbReference type="SAM" id="MobiDB-lite"/>
    </source>
</evidence>
<dbReference type="RefSeq" id="WP_058744175.1">
    <property type="nucleotide sequence ID" value="NZ_LDTF01000007.1"/>
</dbReference>
<sequence length="131" mass="13337">MKARGVAWLVVAAVVVGLIVLAFITGRGAGSDHVTAEAQKDHGARVAEARSDERTAATSTATIAARTARADALSDRLVRQTIEDLRNAISQVPPARGGDPVPAAPVDSVRASLNAGIDRANRAAGPASAAH</sequence>
<name>A0A147IYX5_9SPHN</name>
<dbReference type="AlphaFoldDB" id="A0A147IYX5"/>
<evidence type="ECO:0000313" key="3">
    <source>
        <dbReference type="EMBL" id="KTW01040.1"/>
    </source>
</evidence>
<protein>
    <submittedName>
        <fullName evidence="3">Uncharacterized protein</fullName>
    </submittedName>
</protein>
<dbReference type="PATRIC" id="fig|172044.3.peg.2727"/>
<feature type="transmembrane region" description="Helical" evidence="2">
    <location>
        <begin position="6"/>
        <end position="24"/>
    </location>
</feature>
<feature type="compositionally biased region" description="Basic and acidic residues" evidence="1">
    <location>
        <begin position="35"/>
        <end position="55"/>
    </location>
</feature>
<evidence type="ECO:0000313" key="4">
    <source>
        <dbReference type="Proteomes" id="UP000073923"/>
    </source>
</evidence>
<keyword evidence="2" id="KW-0812">Transmembrane</keyword>
<dbReference type="Proteomes" id="UP000073923">
    <property type="component" value="Unassembled WGS sequence"/>
</dbReference>
<dbReference type="OrthoDB" id="10015451at2"/>
<keyword evidence="2" id="KW-1133">Transmembrane helix</keyword>